<keyword evidence="1" id="KW-0819">tRNA processing</keyword>
<keyword evidence="2" id="KW-0479">Metal-binding</keyword>
<evidence type="ECO:0000256" key="5">
    <source>
        <dbReference type="ARBA" id="ARBA00037026"/>
    </source>
</evidence>
<dbReference type="AlphaFoldDB" id="A0A6L2PHP9"/>
<dbReference type="GO" id="GO:0043829">
    <property type="term" value="F:tRNA-specific adenosine-37 deaminase activity"/>
    <property type="evidence" value="ECO:0007669"/>
    <property type="project" value="UniProtKB-EC"/>
</dbReference>
<evidence type="ECO:0000256" key="8">
    <source>
        <dbReference type="ARBA" id="ARBA00038940"/>
    </source>
</evidence>
<evidence type="ECO:0000256" key="9">
    <source>
        <dbReference type="ARBA" id="ARBA00040502"/>
    </source>
</evidence>
<dbReference type="SMART" id="SM00552">
    <property type="entry name" value="ADEAMc"/>
    <property type="match status" value="1"/>
</dbReference>
<dbReference type="OrthoDB" id="416253at2759"/>
<dbReference type="Pfam" id="PF02137">
    <property type="entry name" value="A_deamin"/>
    <property type="match status" value="1"/>
</dbReference>
<comment type="function">
    <text evidence="6">Specifically deaminates adenosine-37 to inosine in tRNA-Ala.</text>
</comment>
<keyword evidence="4" id="KW-0862">Zinc</keyword>
<sequence length="434" mass="47354">METNFADQIAELCYCKYMSLAKQGKPNENEWTLLAAIVKVEDWKKDCSFPDETTMDVVALGTGSKCIGESKLSPAGDIINDSHAEVMARRGFLRYLYHQVLTTYCTGSSEVFRCFSGGKCMVKNNVTFHFFTSHVPCGDAAIISKVPFSGNDVHSCLKCDTEDSAAFHSKQATGVNVFGKTEDLGCNLSEMKLQTMGEEGHNVRTPMNSGKRKYCNTEGCEEENGSKCIKVNLSSSGGNTCGSKQSSRVSDSELLEDNNNGSVPVSDIYRTGAKCLPFQLLQDRRLPGTEYHVVGALRTKPGRGVPTQSLSCSDKFARWNVVGLQGALLALLISEPVYFQSLTIGGGGPFSEKALKRAIIDRLIYRSNGVRNWSEGEKVDEASTVGEGLSLPSKYAVGHPLMLQSTLPFKHARTADGMKQPCPSSIVWCKVPER</sequence>
<evidence type="ECO:0000256" key="4">
    <source>
        <dbReference type="ARBA" id="ARBA00022833"/>
    </source>
</evidence>
<dbReference type="PANTHER" id="PTHR46516">
    <property type="entry name" value="TRNA-SPECIFIC ADENOSINE DEAMINASE 1"/>
    <property type="match status" value="1"/>
</dbReference>
<evidence type="ECO:0000313" key="13">
    <source>
        <dbReference type="EMBL" id="GFG29968.1"/>
    </source>
</evidence>
<accession>A0A6L2PHP9</accession>
<dbReference type="GO" id="GO:0046872">
    <property type="term" value="F:metal ion binding"/>
    <property type="evidence" value="ECO:0007669"/>
    <property type="project" value="UniProtKB-KW"/>
</dbReference>
<dbReference type="GO" id="GO:0008033">
    <property type="term" value="P:tRNA processing"/>
    <property type="evidence" value="ECO:0007669"/>
    <property type="project" value="UniProtKB-KW"/>
</dbReference>
<dbReference type="GO" id="GO:0003723">
    <property type="term" value="F:RNA binding"/>
    <property type="evidence" value="ECO:0007669"/>
    <property type="project" value="InterPro"/>
</dbReference>
<evidence type="ECO:0000256" key="6">
    <source>
        <dbReference type="ARBA" id="ARBA00037784"/>
    </source>
</evidence>
<protein>
    <recommendedName>
        <fullName evidence="9">tRNA-specific adenosine deaminase 1</fullName>
        <ecNumber evidence="8">3.5.4.34</ecNumber>
    </recommendedName>
    <alternativeName>
        <fullName evidence="10">tRNA-specific adenosine-37 deaminase</fullName>
    </alternativeName>
</protein>
<comment type="catalytic activity">
    <reaction evidence="11">
        <text>adenosine(37) in tRNA(Ala) + H2O + H(+) = inosine(37) in tRNA(Ala) + NH4(+)</text>
        <dbReference type="Rhea" id="RHEA:50968"/>
        <dbReference type="Rhea" id="RHEA-COMP:12855"/>
        <dbReference type="Rhea" id="RHEA-COMP:12856"/>
        <dbReference type="ChEBI" id="CHEBI:15377"/>
        <dbReference type="ChEBI" id="CHEBI:15378"/>
        <dbReference type="ChEBI" id="CHEBI:28938"/>
        <dbReference type="ChEBI" id="CHEBI:74411"/>
        <dbReference type="ChEBI" id="CHEBI:82852"/>
        <dbReference type="EC" id="3.5.4.34"/>
    </reaction>
</comment>
<dbReference type="EMBL" id="BLKM01010390">
    <property type="protein sequence ID" value="GFG29968.1"/>
    <property type="molecule type" value="Genomic_DNA"/>
</dbReference>
<evidence type="ECO:0000256" key="7">
    <source>
        <dbReference type="ARBA" id="ARBA00038326"/>
    </source>
</evidence>
<evidence type="ECO:0000256" key="10">
    <source>
        <dbReference type="ARBA" id="ARBA00041760"/>
    </source>
</evidence>
<comment type="cofactor">
    <cofactor evidence="5">
        <name>1D-myo-inositol hexakisphosphate</name>
        <dbReference type="ChEBI" id="CHEBI:58130"/>
    </cofactor>
</comment>
<evidence type="ECO:0000256" key="11">
    <source>
        <dbReference type="ARBA" id="ARBA00047635"/>
    </source>
</evidence>
<reference evidence="14" key="1">
    <citation type="submission" date="2020-01" db="EMBL/GenBank/DDBJ databases">
        <title>Draft genome sequence of the Termite Coptotermes fromosanus.</title>
        <authorList>
            <person name="Itakura S."/>
            <person name="Yosikawa Y."/>
            <person name="Umezawa K."/>
        </authorList>
    </citation>
    <scope>NUCLEOTIDE SEQUENCE [LARGE SCALE GENOMIC DNA]</scope>
</reference>
<evidence type="ECO:0000313" key="14">
    <source>
        <dbReference type="Proteomes" id="UP000502823"/>
    </source>
</evidence>
<evidence type="ECO:0000256" key="2">
    <source>
        <dbReference type="ARBA" id="ARBA00022723"/>
    </source>
</evidence>
<dbReference type="PANTHER" id="PTHR46516:SF1">
    <property type="entry name" value="TRNA-SPECIFIC ADENOSINE DEAMINASE 1"/>
    <property type="match status" value="1"/>
</dbReference>
<dbReference type="InParanoid" id="A0A6L2PHP9"/>
<comment type="similarity">
    <text evidence="7">Belongs to the ADAT1 family.</text>
</comment>
<name>A0A6L2PHP9_COPFO</name>
<evidence type="ECO:0000259" key="12">
    <source>
        <dbReference type="PROSITE" id="PS50141"/>
    </source>
</evidence>
<evidence type="ECO:0000256" key="1">
    <source>
        <dbReference type="ARBA" id="ARBA00022694"/>
    </source>
</evidence>
<dbReference type="FunCoup" id="A0A6L2PHP9">
    <property type="interactions" value="1491"/>
</dbReference>
<comment type="caution">
    <text evidence="13">The sequence shown here is derived from an EMBL/GenBank/DDBJ whole genome shotgun (WGS) entry which is preliminary data.</text>
</comment>
<dbReference type="PROSITE" id="PS50141">
    <property type="entry name" value="A_DEAMIN_EDITASE"/>
    <property type="match status" value="1"/>
</dbReference>
<keyword evidence="14" id="KW-1185">Reference proteome</keyword>
<proteinExistence type="inferred from homology"/>
<keyword evidence="3" id="KW-0378">Hydrolase</keyword>
<feature type="domain" description="A to I editase" evidence="12">
    <location>
        <begin position="59"/>
        <end position="429"/>
    </location>
</feature>
<dbReference type="Proteomes" id="UP000502823">
    <property type="component" value="Unassembled WGS sequence"/>
</dbReference>
<evidence type="ECO:0000256" key="3">
    <source>
        <dbReference type="ARBA" id="ARBA00022801"/>
    </source>
</evidence>
<dbReference type="EC" id="3.5.4.34" evidence="8"/>
<dbReference type="InterPro" id="IPR002466">
    <property type="entry name" value="A_deamin"/>
</dbReference>
<gene>
    <name evidence="13" type="ORF">Cfor_11753</name>
</gene>
<organism evidence="13 14">
    <name type="scientific">Coptotermes formosanus</name>
    <name type="common">Formosan subterranean termite</name>
    <dbReference type="NCBI Taxonomy" id="36987"/>
    <lineage>
        <taxon>Eukaryota</taxon>
        <taxon>Metazoa</taxon>
        <taxon>Ecdysozoa</taxon>
        <taxon>Arthropoda</taxon>
        <taxon>Hexapoda</taxon>
        <taxon>Insecta</taxon>
        <taxon>Pterygota</taxon>
        <taxon>Neoptera</taxon>
        <taxon>Polyneoptera</taxon>
        <taxon>Dictyoptera</taxon>
        <taxon>Blattodea</taxon>
        <taxon>Blattoidea</taxon>
        <taxon>Termitoidae</taxon>
        <taxon>Rhinotermitidae</taxon>
        <taxon>Coptotermes</taxon>
    </lineage>
</organism>